<protein>
    <submittedName>
        <fullName evidence="1">Uncharacterized protein</fullName>
    </submittedName>
</protein>
<proteinExistence type="predicted"/>
<name>E4Z3F0_OIKDI</name>
<gene>
    <name evidence="1" type="ORF">GSOID_T00025904001</name>
</gene>
<organism evidence="1">
    <name type="scientific">Oikopleura dioica</name>
    <name type="common">Tunicate</name>
    <dbReference type="NCBI Taxonomy" id="34765"/>
    <lineage>
        <taxon>Eukaryota</taxon>
        <taxon>Metazoa</taxon>
        <taxon>Chordata</taxon>
        <taxon>Tunicata</taxon>
        <taxon>Appendicularia</taxon>
        <taxon>Copelata</taxon>
        <taxon>Oikopleuridae</taxon>
        <taxon>Oikopleura</taxon>
    </lineage>
</organism>
<reference evidence="1" key="1">
    <citation type="journal article" date="2010" name="Science">
        <title>Plasticity of animal genome architecture unmasked by rapid evolution of a pelagic tunicate.</title>
        <authorList>
            <person name="Denoeud F."/>
            <person name="Henriet S."/>
            <person name="Mungpakdee S."/>
            <person name="Aury J.M."/>
            <person name="Da Silva C."/>
            <person name="Brinkmann H."/>
            <person name="Mikhaleva J."/>
            <person name="Olsen L.C."/>
            <person name="Jubin C."/>
            <person name="Canestro C."/>
            <person name="Bouquet J.M."/>
            <person name="Danks G."/>
            <person name="Poulain J."/>
            <person name="Campsteijn C."/>
            <person name="Adamski M."/>
            <person name="Cross I."/>
            <person name="Yadetie F."/>
            <person name="Muffato M."/>
            <person name="Louis A."/>
            <person name="Butcher S."/>
            <person name="Tsagkogeorga G."/>
            <person name="Konrad A."/>
            <person name="Singh S."/>
            <person name="Jensen M.F."/>
            <person name="Cong E.H."/>
            <person name="Eikeseth-Otteraa H."/>
            <person name="Noel B."/>
            <person name="Anthouard V."/>
            <person name="Porcel B.M."/>
            <person name="Kachouri-Lafond R."/>
            <person name="Nishino A."/>
            <person name="Ugolini M."/>
            <person name="Chourrout P."/>
            <person name="Nishida H."/>
            <person name="Aasland R."/>
            <person name="Huzurbazar S."/>
            <person name="Westhof E."/>
            <person name="Delsuc F."/>
            <person name="Lehrach H."/>
            <person name="Reinhardt R."/>
            <person name="Weissenbach J."/>
            <person name="Roy S.W."/>
            <person name="Artiguenave F."/>
            <person name="Postlethwait J.H."/>
            <person name="Manak J.R."/>
            <person name="Thompson E.M."/>
            <person name="Jaillon O."/>
            <person name="Du Pasquier L."/>
            <person name="Boudinot P."/>
            <person name="Liberles D.A."/>
            <person name="Volff J.N."/>
            <person name="Philippe H."/>
            <person name="Lenhard B."/>
            <person name="Roest Crollius H."/>
            <person name="Wincker P."/>
            <person name="Chourrout D."/>
        </authorList>
    </citation>
    <scope>NUCLEOTIDE SEQUENCE [LARGE SCALE GENOMIC DNA]</scope>
</reference>
<sequence>MAKTLISRLLGSELSSQYERRVGQSNRFRRKTMSGH</sequence>
<evidence type="ECO:0000313" key="1">
    <source>
        <dbReference type="EMBL" id="CBY42228.1"/>
    </source>
</evidence>
<dbReference type="Proteomes" id="UP000011014">
    <property type="component" value="Unassembled WGS sequence"/>
</dbReference>
<accession>E4Z3F0</accession>
<dbReference type="EMBL" id="FN656970">
    <property type="protein sequence ID" value="CBY42228.1"/>
    <property type="molecule type" value="Genomic_DNA"/>
</dbReference>
<dbReference type="AlphaFoldDB" id="E4Z3F0"/>